<keyword evidence="1" id="KW-0732">Signal</keyword>
<feature type="signal peptide" evidence="1">
    <location>
        <begin position="1"/>
        <end position="22"/>
    </location>
</feature>
<gene>
    <name evidence="2" type="ORF">S7711_06733</name>
</gene>
<accession>A0A084B5S3</accession>
<dbReference type="AlphaFoldDB" id="A0A084B5S3"/>
<proteinExistence type="predicted"/>
<evidence type="ECO:0000313" key="3">
    <source>
        <dbReference type="Proteomes" id="UP000028045"/>
    </source>
</evidence>
<sequence>MQLKRAALLLSLLLAYRYCGCGRGTPCGTCDPGSLCMREPGTPCGPACDLRGVCVEDAPANSCGRKGAWVERCPEGKLCLAKDGQNLRCHVPDENVDCDGLCV</sequence>
<feature type="chain" id="PRO_5001771743" evidence="1">
    <location>
        <begin position="23"/>
        <end position="103"/>
    </location>
</feature>
<evidence type="ECO:0000256" key="1">
    <source>
        <dbReference type="SAM" id="SignalP"/>
    </source>
</evidence>
<keyword evidence="3" id="KW-1185">Reference proteome</keyword>
<protein>
    <submittedName>
        <fullName evidence="2">Uncharacterized protein</fullName>
    </submittedName>
</protein>
<name>A0A084B5S3_STACB</name>
<dbReference type="Proteomes" id="UP000028045">
    <property type="component" value="Unassembled WGS sequence"/>
</dbReference>
<reference evidence="2 3" key="1">
    <citation type="journal article" date="2014" name="BMC Genomics">
        <title>Comparative genome sequencing reveals chemotype-specific gene clusters in the toxigenic black mold Stachybotrys.</title>
        <authorList>
            <person name="Semeiks J."/>
            <person name="Borek D."/>
            <person name="Otwinowski Z."/>
            <person name="Grishin N.V."/>
        </authorList>
    </citation>
    <scope>NUCLEOTIDE SEQUENCE [LARGE SCALE GENOMIC DNA]</scope>
    <source>
        <strain evidence="3">CBS 109288 / IBT 7711</strain>
    </source>
</reference>
<dbReference type="EMBL" id="KL647988">
    <property type="protein sequence ID" value="KEY72902.1"/>
    <property type="molecule type" value="Genomic_DNA"/>
</dbReference>
<evidence type="ECO:0000313" key="2">
    <source>
        <dbReference type="EMBL" id="KEY72902.1"/>
    </source>
</evidence>
<organism evidence="2 3">
    <name type="scientific">Stachybotrys chartarum (strain CBS 109288 / IBT 7711)</name>
    <name type="common">Toxic black mold</name>
    <name type="synonym">Stilbospora chartarum</name>
    <dbReference type="NCBI Taxonomy" id="1280523"/>
    <lineage>
        <taxon>Eukaryota</taxon>
        <taxon>Fungi</taxon>
        <taxon>Dikarya</taxon>
        <taxon>Ascomycota</taxon>
        <taxon>Pezizomycotina</taxon>
        <taxon>Sordariomycetes</taxon>
        <taxon>Hypocreomycetidae</taxon>
        <taxon>Hypocreales</taxon>
        <taxon>Stachybotryaceae</taxon>
        <taxon>Stachybotrys</taxon>
    </lineage>
</organism>
<dbReference type="HOGENOM" id="CLU_2265485_0_0_1"/>